<accession>A0ABU2B3T4</accession>
<evidence type="ECO:0000313" key="2">
    <source>
        <dbReference type="EMBL" id="MDR7348260.1"/>
    </source>
</evidence>
<feature type="transmembrane region" description="Helical" evidence="1">
    <location>
        <begin position="66"/>
        <end position="87"/>
    </location>
</feature>
<keyword evidence="1" id="KW-0472">Membrane</keyword>
<dbReference type="RefSeq" id="WP_310175274.1">
    <property type="nucleotide sequence ID" value="NZ_BAABHE010000002.1"/>
</dbReference>
<evidence type="ECO:0000313" key="3">
    <source>
        <dbReference type="Proteomes" id="UP001183794"/>
    </source>
</evidence>
<dbReference type="EMBL" id="JAVDYJ010000001">
    <property type="protein sequence ID" value="MDR7348260.1"/>
    <property type="molecule type" value="Genomic_DNA"/>
</dbReference>
<keyword evidence="1" id="KW-1133">Transmembrane helix</keyword>
<sequence length="179" mass="20319">MHSTSNDNRYISNVNRAQPSILARVVLPLRILLVLVFVGLVVAQVMSFPGEFIHSPADDPWRWPMLIFWELQALCVQIVIVCTWQLLTLVRRDRIFTAGSLRWVDVIAWTFFAAWMVLVVMAGSAVLYIYFTPELRDPGPPAVFIGITMLAAVFVLLIVVLRDLLRQATLLREDLEGVI</sequence>
<evidence type="ECO:0000256" key="1">
    <source>
        <dbReference type="SAM" id="Phobius"/>
    </source>
</evidence>
<reference evidence="2 3" key="1">
    <citation type="submission" date="2023-07" db="EMBL/GenBank/DDBJ databases">
        <title>Sequencing the genomes of 1000 actinobacteria strains.</title>
        <authorList>
            <person name="Klenk H.-P."/>
        </authorList>
    </citation>
    <scope>NUCLEOTIDE SEQUENCE [LARGE SCALE GENOMIC DNA]</scope>
    <source>
        <strain evidence="2 3">DSM 22966</strain>
    </source>
</reference>
<feature type="transmembrane region" description="Helical" evidence="1">
    <location>
        <begin position="21"/>
        <end position="46"/>
    </location>
</feature>
<proteinExistence type="predicted"/>
<gene>
    <name evidence="2" type="ORF">J2S62_002517</name>
</gene>
<comment type="caution">
    <text evidence="2">The sequence shown here is derived from an EMBL/GenBank/DDBJ whole genome shotgun (WGS) entry which is preliminary data.</text>
</comment>
<dbReference type="Proteomes" id="UP001183794">
    <property type="component" value="Unassembled WGS sequence"/>
</dbReference>
<name>A0ABU2B3T4_9MICC</name>
<protein>
    <submittedName>
        <fullName evidence="2">Magnesium-transporting ATPase (P-type)</fullName>
    </submittedName>
</protein>
<feature type="transmembrane region" description="Helical" evidence="1">
    <location>
        <begin position="107"/>
        <end position="131"/>
    </location>
</feature>
<dbReference type="Pfam" id="PF11188">
    <property type="entry name" value="DUF2975"/>
    <property type="match status" value="1"/>
</dbReference>
<feature type="transmembrane region" description="Helical" evidence="1">
    <location>
        <begin position="143"/>
        <end position="165"/>
    </location>
</feature>
<dbReference type="InterPro" id="IPR021354">
    <property type="entry name" value="DUF2975"/>
</dbReference>
<keyword evidence="1" id="KW-0812">Transmembrane</keyword>
<keyword evidence="3" id="KW-1185">Reference proteome</keyword>
<organism evidence="2 3">
    <name type="scientific">Enteractinococcus fodinae</name>
    <dbReference type="NCBI Taxonomy" id="684663"/>
    <lineage>
        <taxon>Bacteria</taxon>
        <taxon>Bacillati</taxon>
        <taxon>Actinomycetota</taxon>
        <taxon>Actinomycetes</taxon>
        <taxon>Micrococcales</taxon>
        <taxon>Micrococcaceae</taxon>
    </lineage>
</organism>